<organism evidence="2 3">
    <name type="scientific">Pseudescherichia vulneris NBRC 102420</name>
    <dbReference type="NCBI Taxonomy" id="1115515"/>
    <lineage>
        <taxon>Bacteria</taxon>
        <taxon>Pseudomonadati</taxon>
        <taxon>Pseudomonadota</taxon>
        <taxon>Gammaproteobacteria</taxon>
        <taxon>Enterobacterales</taxon>
        <taxon>Enterobacteriaceae</taxon>
        <taxon>Pseudescherichia</taxon>
    </lineage>
</organism>
<evidence type="ECO:0000313" key="2">
    <source>
        <dbReference type="EMBL" id="GAL57182.1"/>
    </source>
</evidence>
<keyword evidence="1" id="KW-0472">Membrane</keyword>
<gene>
    <name evidence="2" type="ORF">EV102420_07_00005</name>
</gene>
<name>A0A090VQ00_PSEVU</name>
<keyword evidence="1" id="KW-0812">Transmembrane</keyword>
<accession>A0A090VQ00</accession>
<feature type="transmembrane region" description="Helical" evidence="1">
    <location>
        <begin position="67"/>
        <end position="86"/>
    </location>
</feature>
<protein>
    <submittedName>
        <fullName evidence="2">Uncharacterized protein</fullName>
    </submittedName>
</protein>
<reference evidence="2 3" key="1">
    <citation type="submission" date="2014-09" db="EMBL/GenBank/DDBJ databases">
        <title>Whole genome shotgun sequence of Escherichia vulneris NBRC 102420.</title>
        <authorList>
            <person name="Yoshida Y."/>
            <person name="Hosoyama A."/>
            <person name="Tsuchikane K."/>
            <person name="Ohji S."/>
            <person name="Ichikawa N."/>
            <person name="Kimura A."/>
            <person name="Yamazoe A."/>
            <person name="Ezaki T."/>
            <person name="Fujita N."/>
        </authorList>
    </citation>
    <scope>NUCLEOTIDE SEQUENCE [LARGE SCALE GENOMIC DNA]</scope>
    <source>
        <strain evidence="2 3">NBRC 102420</strain>
    </source>
</reference>
<feature type="transmembrane region" description="Helical" evidence="1">
    <location>
        <begin position="126"/>
        <end position="152"/>
    </location>
</feature>
<evidence type="ECO:0000313" key="3">
    <source>
        <dbReference type="Proteomes" id="UP000029462"/>
    </source>
</evidence>
<proteinExistence type="predicted"/>
<comment type="caution">
    <text evidence="2">The sequence shown here is derived from an EMBL/GenBank/DDBJ whole genome shotgun (WGS) entry which is preliminary data.</text>
</comment>
<sequence>MRAFLLLCLAFWQLFATGSTVFSMEFLMVFSGLEFRCEKVPCDKFRLSYGIFYNSIKNRQLNNFFGFFYYLLINGPVISKSIINLMRQLAANALGIGTGISPSSIVDMAFLILTKVSSGASIWSPMISTIMITVAIIVLVVMSLILIVLLFCSWR</sequence>
<feature type="transmembrane region" description="Helical" evidence="1">
    <location>
        <begin position="93"/>
        <end position="114"/>
    </location>
</feature>
<dbReference type="STRING" id="1115515.EV102420_07_00005"/>
<dbReference type="Proteomes" id="UP000029462">
    <property type="component" value="Unassembled WGS sequence"/>
</dbReference>
<dbReference type="EMBL" id="BBMZ01000007">
    <property type="protein sequence ID" value="GAL57182.1"/>
    <property type="molecule type" value="Genomic_DNA"/>
</dbReference>
<dbReference type="AlphaFoldDB" id="A0A090VQ00"/>
<dbReference type="eggNOG" id="COG3846">
    <property type="taxonomic scope" value="Bacteria"/>
</dbReference>
<evidence type="ECO:0000256" key="1">
    <source>
        <dbReference type="SAM" id="Phobius"/>
    </source>
</evidence>
<keyword evidence="1" id="KW-1133">Transmembrane helix</keyword>
<keyword evidence="3" id="KW-1185">Reference proteome</keyword>